<proteinExistence type="predicted"/>
<dbReference type="SUPFAM" id="SSF48371">
    <property type="entry name" value="ARM repeat"/>
    <property type="match status" value="1"/>
</dbReference>
<keyword evidence="4" id="KW-1185">Reference proteome</keyword>
<evidence type="ECO:0008006" key="5">
    <source>
        <dbReference type="Google" id="ProtNLM"/>
    </source>
</evidence>
<comment type="caution">
    <text evidence="3">The sequence shown here is derived from an EMBL/GenBank/DDBJ whole genome shotgun (WGS) entry which is preliminary data.</text>
</comment>
<protein>
    <recommendedName>
        <fullName evidence="5">Heterokaryon incompatibility domain-containing protein</fullName>
    </recommendedName>
</protein>
<dbReference type="PANTHER" id="PTHR10622:SF13">
    <property type="entry name" value="NACHT DOMAIN-CONTAINING PROTEIN"/>
    <property type="match status" value="1"/>
</dbReference>
<evidence type="ECO:0000259" key="2">
    <source>
        <dbReference type="Pfam" id="PF22893"/>
    </source>
</evidence>
<accession>A0ABR0JDH0</accession>
<reference evidence="3 4" key="1">
    <citation type="submission" date="2023-08" db="EMBL/GenBank/DDBJ databases">
        <title>Black Yeasts Isolated from many extreme environments.</title>
        <authorList>
            <person name="Coleine C."/>
            <person name="Stajich J.E."/>
            <person name="Selbmann L."/>
        </authorList>
    </citation>
    <scope>NUCLEOTIDE SEQUENCE [LARGE SCALE GENOMIC DNA]</scope>
    <source>
        <strain evidence="3 4">CCFEE 6328</strain>
    </source>
</reference>
<feature type="domain" description="Ubiquitin-like" evidence="2">
    <location>
        <begin position="494"/>
        <end position="575"/>
    </location>
</feature>
<dbReference type="Pfam" id="PF22893">
    <property type="entry name" value="ULD_2"/>
    <property type="match status" value="1"/>
</dbReference>
<dbReference type="PANTHER" id="PTHR10622">
    <property type="entry name" value="HET DOMAIN-CONTAINING PROTEIN"/>
    <property type="match status" value="1"/>
</dbReference>
<dbReference type="Pfam" id="PF06985">
    <property type="entry name" value="HET"/>
    <property type="match status" value="1"/>
</dbReference>
<dbReference type="EMBL" id="JAVRRF010000009">
    <property type="protein sequence ID" value="KAK5061715.1"/>
    <property type="molecule type" value="Genomic_DNA"/>
</dbReference>
<sequence length="912" mass="103821">MRLLQIDSDGELSLTTYCTANIPSYAILSHTWGADYQEVTFADLIGGRSKSKDGYFKVHFCGEQARKDDLQYFWVDTCCIDKSSSTELQEAFNSMFRWYNNATRCYVYLSDVSTVVDTTYDQETEDHIRSALRRSRWFRRGWTLQELIAPTSVEFFSREGNRLGSKRSLAEDIHDITGISLEVLRGRSIAEVTVEERMSWTKDRETSRPEDKAYSLMGIFNVFMPLLYGEGRENAFIRLRNKIVKSSNRISNAPNGNSPCTEVNKASPVITRRLPAAAEEVSELHQVILNARCRSNVTLDLLLELLQELHNLAQDSDGKCPCCQIGSAGYRAPMIAPQMSDLCTCFQKDDERHSSEVSTPQTLHGTRSARYALSETEDAFRPQVKAWGCVFSKFMESGAFAVLCRHVRTVWKNLWRGRNVYPSQFILTEPKHCVLGVIIIAMVYQDPYMKRLVHAFFAQPYQGPVSMTLLLFVTALAGHFLPQLPAQIPLLAGNSLSIEDAFGDRVRIPLMYWEHYETFHAFLEIGFRDRPGHDLVAEKSYRLLIGGMRGQVLDTAKWPHIINSHKPIKLTMAMVLNMGDEYHRCTNCKSWLARRSYQMFICESCTKPYPTVEALFHHGVSADYSAIDVVPHGQQQRESSEPVPSAPVQTCAPCPLHQEFRESQPLQDGTNRFVNTMFTVEGSTPFHQSMTATVHRLIQRFQLRSNKSYALRCSDLDPGIPEEVMEIISNLFCLEKSSLYIDYLLSQVDRQYFLDNLVASLRPRIISRPHQREFKTVAVVPVPAGAIEVVISILINIATSTPKYRDLLVNHTAMMREVMHCAQSHSVYVRGNVCMLVSHLIDETDPPNEQTDRMRRIGQLRRIGVMDSMSILLHDPDLNIRKWAYKPYALLRQSGGRDEGLNLSPSRPTTIL</sequence>
<evidence type="ECO:0000259" key="1">
    <source>
        <dbReference type="Pfam" id="PF06985"/>
    </source>
</evidence>
<name>A0ABR0JDH0_9EURO</name>
<evidence type="ECO:0000313" key="3">
    <source>
        <dbReference type="EMBL" id="KAK5061715.1"/>
    </source>
</evidence>
<evidence type="ECO:0000313" key="4">
    <source>
        <dbReference type="Proteomes" id="UP001345691"/>
    </source>
</evidence>
<dbReference type="InterPro" id="IPR010730">
    <property type="entry name" value="HET"/>
</dbReference>
<dbReference type="Gene3D" id="1.25.10.10">
    <property type="entry name" value="Leucine-rich Repeat Variant"/>
    <property type="match status" value="1"/>
</dbReference>
<feature type="domain" description="Heterokaryon incompatibility" evidence="1">
    <location>
        <begin position="25"/>
        <end position="113"/>
    </location>
</feature>
<dbReference type="InterPro" id="IPR016024">
    <property type="entry name" value="ARM-type_fold"/>
</dbReference>
<gene>
    <name evidence="3" type="ORF">LTR69_004897</name>
</gene>
<organism evidence="3 4">
    <name type="scientific">Exophiala sideris</name>
    <dbReference type="NCBI Taxonomy" id="1016849"/>
    <lineage>
        <taxon>Eukaryota</taxon>
        <taxon>Fungi</taxon>
        <taxon>Dikarya</taxon>
        <taxon>Ascomycota</taxon>
        <taxon>Pezizomycotina</taxon>
        <taxon>Eurotiomycetes</taxon>
        <taxon>Chaetothyriomycetidae</taxon>
        <taxon>Chaetothyriales</taxon>
        <taxon>Herpotrichiellaceae</taxon>
        <taxon>Exophiala</taxon>
    </lineage>
</organism>
<dbReference type="Proteomes" id="UP001345691">
    <property type="component" value="Unassembled WGS sequence"/>
</dbReference>
<dbReference type="InterPro" id="IPR054464">
    <property type="entry name" value="ULD_fung"/>
</dbReference>
<dbReference type="InterPro" id="IPR011989">
    <property type="entry name" value="ARM-like"/>
</dbReference>